<evidence type="ECO:0000313" key="1">
    <source>
        <dbReference type="EMBL" id="KAK9834938.1"/>
    </source>
</evidence>
<evidence type="ECO:0000313" key="2">
    <source>
        <dbReference type="Proteomes" id="UP001485043"/>
    </source>
</evidence>
<protein>
    <submittedName>
        <fullName evidence="1">Uncharacterized protein</fullName>
    </submittedName>
</protein>
<reference evidence="1 2" key="1">
    <citation type="journal article" date="2024" name="Nat. Commun.">
        <title>Phylogenomics reveals the evolutionary origins of lichenization in chlorophyte algae.</title>
        <authorList>
            <person name="Puginier C."/>
            <person name="Libourel C."/>
            <person name="Otte J."/>
            <person name="Skaloud P."/>
            <person name="Haon M."/>
            <person name="Grisel S."/>
            <person name="Petersen M."/>
            <person name="Berrin J.G."/>
            <person name="Delaux P.M."/>
            <person name="Dal Grande F."/>
            <person name="Keller J."/>
        </authorList>
    </citation>
    <scope>NUCLEOTIDE SEQUENCE [LARGE SCALE GENOMIC DNA]</scope>
    <source>
        <strain evidence="1 2">SAG 2523</strain>
    </source>
</reference>
<dbReference type="AlphaFoldDB" id="A0AAW1RMK7"/>
<dbReference type="Proteomes" id="UP001485043">
    <property type="component" value="Unassembled WGS sequence"/>
</dbReference>
<proteinExistence type="predicted"/>
<keyword evidence="2" id="KW-1185">Reference proteome</keyword>
<gene>
    <name evidence="1" type="ORF">WJX84_000228</name>
</gene>
<dbReference type="EMBL" id="JALJOV010002092">
    <property type="protein sequence ID" value="KAK9834938.1"/>
    <property type="molecule type" value="Genomic_DNA"/>
</dbReference>
<accession>A0AAW1RMK7</accession>
<name>A0AAW1RMK7_9CHLO</name>
<comment type="caution">
    <text evidence="1">The sequence shown here is derived from an EMBL/GenBank/DDBJ whole genome shotgun (WGS) entry which is preliminary data.</text>
</comment>
<sequence>MKALPHEVFRAGSELLLYIATLLSPIAEVARVLGREASSFSTPSKTMSLALAVCQAQLTILLRQGSLEEAETLVMQMGKLQEAQAIDAFAQMLLHRPCQVLAVNLQPKSVQEKAVRQKLPGAWPASQSPGPKIARGFRAIQHKSMESTACSISPVILNLQNPKAWQEHVRMLQRTALHREFMNADRPSLEQHPPGQFHITWRFCLSPFVTLLATMRDAFEILTVPAFVQEPGGGGVAANLLHPTCSSMEASCHSEASGATGAGRPYG</sequence>
<organism evidence="1 2">
    <name type="scientific">Apatococcus fuscideae</name>
    <dbReference type="NCBI Taxonomy" id="2026836"/>
    <lineage>
        <taxon>Eukaryota</taxon>
        <taxon>Viridiplantae</taxon>
        <taxon>Chlorophyta</taxon>
        <taxon>core chlorophytes</taxon>
        <taxon>Trebouxiophyceae</taxon>
        <taxon>Chlorellales</taxon>
        <taxon>Chlorellaceae</taxon>
        <taxon>Apatococcus</taxon>
    </lineage>
</organism>